<keyword evidence="1" id="KW-0812">Transmembrane</keyword>
<name>A0A5P9NJ05_9GAMM</name>
<organism evidence="2 3">
    <name type="scientific">Halioglobus maricola</name>
    <dbReference type="NCBI Taxonomy" id="2601894"/>
    <lineage>
        <taxon>Bacteria</taxon>
        <taxon>Pseudomonadati</taxon>
        <taxon>Pseudomonadota</taxon>
        <taxon>Gammaproteobacteria</taxon>
        <taxon>Cellvibrionales</taxon>
        <taxon>Halieaceae</taxon>
        <taxon>Halioglobus</taxon>
    </lineage>
</organism>
<gene>
    <name evidence="2" type="ORF">EY643_07730</name>
</gene>
<proteinExistence type="predicted"/>
<evidence type="ECO:0008006" key="4">
    <source>
        <dbReference type="Google" id="ProtNLM"/>
    </source>
</evidence>
<keyword evidence="1" id="KW-1133">Transmembrane helix</keyword>
<dbReference type="KEGG" id="halc:EY643_07730"/>
<accession>A0A5P9NJ05</accession>
<evidence type="ECO:0000313" key="3">
    <source>
        <dbReference type="Proteomes" id="UP000326287"/>
    </source>
</evidence>
<sequence length="152" mass="17122">MNWEAIGALAELLAAVGGIAAVVYLAVQIRLNTRAVRSSSIDSWVTAIALGNDAMASTDEFIDRATQKYAELSPHQRIMYHRALAQNTNAMEALYFHYVNGVVDETFLKAKMKPMKSIFRSPGASEWWSKKGVYMYDPRYIQYVDDLLHTDP</sequence>
<evidence type="ECO:0000256" key="1">
    <source>
        <dbReference type="SAM" id="Phobius"/>
    </source>
</evidence>
<dbReference type="RefSeq" id="WP_152661656.1">
    <property type="nucleotide sequence ID" value="NZ_CP036422.1"/>
</dbReference>
<evidence type="ECO:0000313" key="2">
    <source>
        <dbReference type="EMBL" id="QFU75549.1"/>
    </source>
</evidence>
<keyword evidence="1" id="KW-0472">Membrane</keyword>
<protein>
    <recommendedName>
        <fullName evidence="4">DUF4760 domain-containing protein</fullName>
    </recommendedName>
</protein>
<keyword evidence="3" id="KW-1185">Reference proteome</keyword>
<dbReference type="Proteomes" id="UP000326287">
    <property type="component" value="Chromosome"/>
</dbReference>
<dbReference type="EMBL" id="CP036422">
    <property type="protein sequence ID" value="QFU75549.1"/>
    <property type="molecule type" value="Genomic_DNA"/>
</dbReference>
<feature type="transmembrane region" description="Helical" evidence="1">
    <location>
        <begin position="6"/>
        <end position="27"/>
    </location>
</feature>
<dbReference type="AlphaFoldDB" id="A0A5P9NJ05"/>
<reference evidence="2 3" key="1">
    <citation type="submission" date="2019-02" db="EMBL/GenBank/DDBJ databases">
        <authorList>
            <person name="Li S.-H."/>
        </authorList>
    </citation>
    <scope>NUCLEOTIDE SEQUENCE [LARGE SCALE GENOMIC DNA]</scope>
    <source>
        <strain evidence="2 3">IMCC14385</strain>
    </source>
</reference>